<dbReference type="EMBL" id="VULZ01000001">
    <property type="protein sequence ID" value="MSS13597.1"/>
    <property type="molecule type" value="Genomic_DNA"/>
</dbReference>
<evidence type="ECO:0000313" key="1">
    <source>
        <dbReference type="EMBL" id="MSS13597.1"/>
    </source>
</evidence>
<organism evidence="1 2">
    <name type="scientific">Porcincola intestinalis</name>
    <dbReference type="NCBI Taxonomy" id="2606632"/>
    <lineage>
        <taxon>Bacteria</taxon>
        <taxon>Bacillati</taxon>
        <taxon>Bacillota</taxon>
        <taxon>Clostridia</taxon>
        <taxon>Lachnospirales</taxon>
        <taxon>Lachnospiraceae</taxon>
        <taxon>Porcincola</taxon>
    </lineage>
</organism>
<proteinExistence type="predicted"/>
<dbReference type="Proteomes" id="UP000481852">
    <property type="component" value="Unassembled WGS sequence"/>
</dbReference>
<gene>
    <name evidence="1" type="ORF">FYJ35_00775</name>
</gene>
<comment type="caution">
    <text evidence="1">The sequence shown here is derived from an EMBL/GenBank/DDBJ whole genome shotgun (WGS) entry which is preliminary data.</text>
</comment>
<accession>A0A6L5X299</accession>
<evidence type="ECO:0000313" key="2">
    <source>
        <dbReference type="Proteomes" id="UP000481852"/>
    </source>
</evidence>
<keyword evidence="2" id="KW-1185">Reference proteome</keyword>
<name>A0A6L5X299_9FIRM</name>
<dbReference type="RefSeq" id="WP_154521709.1">
    <property type="nucleotide sequence ID" value="NZ_VULZ01000001.1"/>
</dbReference>
<reference evidence="1 2" key="1">
    <citation type="submission" date="2019-08" db="EMBL/GenBank/DDBJ databases">
        <title>In-depth cultivation of the pig gut microbiome towards novel bacterial diversity and tailored functional studies.</title>
        <authorList>
            <person name="Wylensek D."/>
            <person name="Hitch T.C.A."/>
            <person name="Clavel T."/>
        </authorList>
    </citation>
    <scope>NUCLEOTIDE SEQUENCE [LARGE SCALE GENOMIC DNA]</scope>
    <source>
        <strain evidence="1 2">Oil+RF-744-WCA-WT-11</strain>
    </source>
</reference>
<sequence length="105" mass="11885">MQILENHKRTRMMMARFFAMVIALSLLLCIVFLVKEADHTCTGPECPICAMMEQCANTIRLLGAGVMLGVLALFPDADILWHEADSHRIFLVYSSLVTQKIRMND</sequence>
<dbReference type="AlphaFoldDB" id="A0A6L5X299"/>
<protein>
    <submittedName>
        <fullName evidence="1">Uncharacterized protein</fullName>
    </submittedName>
</protein>